<dbReference type="InterPro" id="IPR050180">
    <property type="entry name" value="RNR_Ribonuclease"/>
</dbReference>
<dbReference type="SMART" id="SM00955">
    <property type="entry name" value="RNB"/>
    <property type="match status" value="1"/>
</dbReference>
<dbReference type="GO" id="GO:0004540">
    <property type="term" value="F:RNA nuclease activity"/>
    <property type="evidence" value="ECO:0007669"/>
    <property type="project" value="InterPro"/>
</dbReference>
<dbReference type="InterPro" id="IPR001900">
    <property type="entry name" value="RNase_II/R"/>
</dbReference>
<gene>
    <name evidence="2" type="ORF">GYA55_12720</name>
</gene>
<evidence type="ECO:0000313" key="2">
    <source>
        <dbReference type="EMBL" id="NMC64019.1"/>
    </source>
</evidence>
<dbReference type="PANTHER" id="PTHR23355:SF9">
    <property type="entry name" value="DIS3-LIKE EXONUCLEASE 2"/>
    <property type="match status" value="1"/>
</dbReference>
<evidence type="ECO:0000259" key="1">
    <source>
        <dbReference type="SMART" id="SM00955"/>
    </source>
</evidence>
<name>A0A7X9ILC4_9DELT</name>
<dbReference type="GO" id="GO:0003723">
    <property type="term" value="F:RNA binding"/>
    <property type="evidence" value="ECO:0007669"/>
    <property type="project" value="InterPro"/>
</dbReference>
<comment type="caution">
    <text evidence="2">The sequence shown here is derived from an EMBL/GenBank/DDBJ whole genome shotgun (WGS) entry which is preliminary data.</text>
</comment>
<evidence type="ECO:0000313" key="3">
    <source>
        <dbReference type="Proteomes" id="UP000524246"/>
    </source>
</evidence>
<dbReference type="GO" id="GO:0005829">
    <property type="term" value="C:cytosol"/>
    <property type="evidence" value="ECO:0007669"/>
    <property type="project" value="TreeGrafter"/>
</dbReference>
<feature type="non-terminal residue" evidence="2">
    <location>
        <position position="395"/>
    </location>
</feature>
<sequence length="395" mass="44169">MSKAKNIKKKNTSGHMSTEGLIEHIKRSLPLEVEVLRPYRYQVSLPKGVFDFIVLDLSVPQNKEEALRNWRRSFQSAHNIAVYIHRASSMANLRKEIEDIAQGVELLSKKQISSIQWRIRHFYGDVPRLNDVVRTLSPPVGVPDLSSKPFIAIDEDGTDDREDVVYAKRLRNGDIKLYVGFIDVSWFIRPDTEVDLYAQRVGLTLYGSRHVISTIGPDIANGPGSFLLNEPRLAWVAEINVARNGEIRNIKEPKVYRAIIRAHQHLSPQKVNEMLNGAKTKTASLQALVDAAAALRAHRAKTRKVIEITGDGAAGVVLGECMIAGNYAIAKYLLTPRVRALGVHGIFKVHTPPSPEIKKDLVGKLSELKIQVKLGDFDDPLKFSGILDRLENLNT</sequence>
<accession>A0A7X9ILC4</accession>
<organism evidence="2 3">
    <name type="scientific">SAR324 cluster bacterium</name>
    <dbReference type="NCBI Taxonomy" id="2024889"/>
    <lineage>
        <taxon>Bacteria</taxon>
        <taxon>Deltaproteobacteria</taxon>
        <taxon>SAR324 cluster</taxon>
    </lineage>
</organism>
<dbReference type="EMBL" id="JAAZON010000583">
    <property type="protein sequence ID" value="NMC64019.1"/>
    <property type="molecule type" value="Genomic_DNA"/>
</dbReference>
<dbReference type="PANTHER" id="PTHR23355">
    <property type="entry name" value="RIBONUCLEASE"/>
    <property type="match status" value="1"/>
</dbReference>
<feature type="domain" description="RNB" evidence="1">
    <location>
        <begin position="142"/>
        <end position="395"/>
    </location>
</feature>
<dbReference type="Pfam" id="PF00773">
    <property type="entry name" value="RNB"/>
    <property type="match status" value="1"/>
</dbReference>
<proteinExistence type="predicted"/>
<dbReference type="AlphaFoldDB" id="A0A7X9ILC4"/>
<dbReference type="InterPro" id="IPR012340">
    <property type="entry name" value="NA-bd_OB-fold"/>
</dbReference>
<protein>
    <submittedName>
        <fullName evidence="2">RNB domain-containing ribonuclease</fullName>
    </submittedName>
</protein>
<reference evidence="2 3" key="1">
    <citation type="journal article" date="2020" name="Biotechnol. Biofuels">
        <title>New insights from the biogas microbiome by comprehensive genome-resolved metagenomics of nearly 1600 species originating from multiple anaerobic digesters.</title>
        <authorList>
            <person name="Campanaro S."/>
            <person name="Treu L."/>
            <person name="Rodriguez-R L.M."/>
            <person name="Kovalovszki A."/>
            <person name="Ziels R.M."/>
            <person name="Maus I."/>
            <person name="Zhu X."/>
            <person name="Kougias P.G."/>
            <person name="Basile A."/>
            <person name="Luo G."/>
            <person name="Schluter A."/>
            <person name="Konstantinidis K.T."/>
            <person name="Angelidaki I."/>
        </authorList>
    </citation>
    <scope>NUCLEOTIDE SEQUENCE [LARGE SCALE GENOMIC DNA]</scope>
    <source>
        <strain evidence="2">AS27yjCOA_65</strain>
    </source>
</reference>
<dbReference type="Proteomes" id="UP000524246">
    <property type="component" value="Unassembled WGS sequence"/>
</dbReference>
<dbReference type="GO" id="GO:0006402">
    <property type="term" value="P:mRNA catabolic process"/>
    <property type="evidence" value="ECO:0007669"/>
    <property type="project" value="TreeGrafter"/>
</dbReference>
<dbReference type="SUPFAM" id="SSF50249">
    <property type="entry name" value="Nucleic acid-binding proteins"/>
    <property type="match status" value="1"/>
</dbReference>